<dbReference type="RefSeq" id="XP_014372535.1">
    <property type="nucleotide sequence ID" value="XM_014517049.2"/>
</dbReference>
<dbReference type="Proteomes" id="UP000189705">
    <property type="component" value="Unplaced"/>
</dbReference>
<sequence>MFGRLTLPQIILGVVLGVGGGIYIYKPIFDQFRREQKQLQEKLEAPQDVAKED</sequence>
<organism evidence="2 3">
    <name type="scientific">Alligator sinensis</name>
    <name type="common">Chinese alligator</name>
    <dbReference type="NCBI Taxonomy" id="38654"/>
    <lineage>
        <taxon>Eukaryota</taxon>
        <taxon>Metazoa</taxon>
        <taxon>Chordata</taxon>
        <taxon>Craniata</taxon>
        <taxon>Vertebrata</taxon>
        <taxon>Euteleostomi</taxon>
        <taxon>Archelosauria</taxon>
        <taxon>Archosauria</taxon>
        <taxon>Crocodylia</taxon>
        <taxon>Alligatoridae</taxon>
        <taxon>Alligatorinae</taxon>
        <taxon>Alligator</taxon>
    </lineage>
</organism>
<dbReference type="KEGG" id="asn:102384571"/>
<accession>A0A1U8D5Y3</accession>
<keyword evidence="1" id="KW-1133">Transmembrane helix</keyword>
<dbReference type="CTD" id="101928527"/>
<dbReference type="InParanoid" id="A0A1U8D5Y3"/>
<keyword evidence="1" id="KW-0472">Membrane</keyword>
<dbReference type="Pfam" id="PF23670">
    <property type="entry name" value="PIGBOS1"/>
    <property type="match status" value="1"/>
</dbReference>
<protein>
    <submittedName>
        <fullName evidence="3">Protein PIGBOS1</fullName>
    </submittedName>
</protein>
<dbReference type="InterPro" id="IPR057394">
    <property type="entry name" value="PIGBOS1"/>
</dbReference>
<dbReference type="GeneID" id="102384571"/>
<dbReference type="AlphaFoldDB" id="A0A1U8D5Y3"/>
<gene>
    <name evidence="3" type="primary">PIGBOS1</name>
</gene>
<reference evidence="3" key="1">
    <citation type="submission" date="2025-08" db="UniProtKB">
        <authorList>
            <consortium name="RefSeq"/>
        </authorList>
    </citation>
    <scope>IDENTIFICATION</scope>
</reference>
<evidence type="ECO:0000256" key="1">
    <source>
        <dbReference type="SAM" id="Phobius"/>
    </source>
</evidence>
<name>A0A1U8D5Y3_ALLSI</name>
<keyword evidence="1" id="KW-0812">Transmembrane</keyword>
<proteinExistence type="predicted"/>
<evidence type="ECO:0000313" key="3">
    <source>
        <dbReference type="RefSeq" id="XP_014372535.1"/>
    </source>
</evidence>
<evidence type="ECO:0000313" key="2">
    <source>
        <dbReference type="Proteomes" id="UP000189705"/>
    </source>
</evidence>
<feature type="transmembrane region" description="Helical" evidence="1">
    <location>
        <begin position="6"/>
        <end position="25"/>
    </location>
</feature>
<keyword evidence="2" id="KW-1185">Reference proteome</keyword>